<keyword evidence="1" id="KW-1133">Transmembrane helix</keyword>
<dbReference type="OrthoDB" id="138672at2"/>
<proteinExistence type="predicted"/>
<feature type="transmembrane region" description="Helical" evidence="1">
    <location>
        <begin position="35"/>
        <end position="59"/>
    </location>
</feature>
<dbReference type="Proteomes" id="UP000315636">
    <property type="component" value="Unassembled WGS sequence"/>
</dbReference>
<keyword evidence="1" id="KW-0812">Transmembrane</keyword>
<feature type="transmembrane region" description="Helical" evidence="1">
    <location>
        <begin position="446"/>
        <end position="471"/>
    </location>
</feature>
<organism evidence="2 3">
    <name type="scientific">Melghirimyces algeriensis</name>
    <dbReference type="NCBI Taxonomy" id="910412"/>
    <lineage>
        <taxon>Bacteria</taxon>
        <taxon>Bacillati</taxon>
        <taxon>Bacillota</taxon>
        <taxon>Bacilli</taxon>
        <taxon>Bacillales</taxon>
        <taxon>Thermoactinomycetaceae</taxon>
        <taxon>Melghirimyces</taxon>
    </lineage>
</organism>
<dbReference type="InterPro" id="IPR031599">
    <property type="entry name" value="ABC_tran_2"/>
</dbReference>
<gene>
    <name evidence="2" type="ORF">SAMN06264849_10763</name>
</gene>
<keyword evidence="1" id="KW-0472">Membrane</keyword>
<sequence length="553" mass="62002">MGVWRALLWLAFKSQFRLSLMKHRYFVKKERQWELAIYIFLLIALVPVSLFIVVFYQGLYLGFKWTGQPEAILWLAAGVGQLAVLLFGFFHVTGRLYFAEDSEGLLSLPVTPSQVFASRMFGIWAAEMPLFLLLTLPGFLVYGWLEGVGIDFYIKLVPIMMILPVVPLGVTAVLVMLFMRVTNFRRYREMIHALGPFILIMTMFGFQIVMNGGILEHMDEESTAAWLKDSSSILEMLKNAFPFAIWATDMITTSFIDGIMSWVLFLVGSLLAAIFAATLAKWLYYPGLVSNDRQYGKRGKALLKKIREPHSPLRALFGKEWRLLIRTPAFAMQVVLGVMIPPMAILLPMWVKGEWKQNLAELQALPFFHDLLIWSGVGAVVFLTGMNGVFLSSVSREGKLFSYSKTLPVSAGVQVLAKWLLALAFTGLITVMIGTLQFFMGAGGDVLFWTFLLGLTAGALTTGIGIGLDLLFPRLDWNTPQEVFRGGGKGLWMMLVQSLLGVVFGGIVWLLKMTGLPELLLNSLILILLLGADYGIFQGVKRLAERRYPDIEM</sequence>
<feature type="transmembrane region" description="Helical" evidence="1">
    <location>
        <begin position="519"/>
        <end position="537"/>
    </location>
</feature>
<dbReference type="RefSeq" id="WP_142505869.1">
    <property type="nucleotide sequence ID" value="NZ_FXTI01000007.1"/>
</dbReference>
<evidence type="ECO:0000313" key="2">
    <source>
        <dbReference type="EMBL" id="SMO76586.1"/>
    </source>
</evidence>
<name>A0A521DY40_9BACL</name>
<feature type="transmembrane region" description="Helical" evidence="1">
    <location>
        <begin position="157"/>
        <end position="179"/>
    </location>
</feature>
<feature type="transmembrane region" description="Helical" evidence="1">
    <location>
        <begin position="371"/>
        <end position="394"/>
    </location>
</feature>
<dbReference type="GO" id="GO:0005524">
    <property type="term" value="F:ATP binding"/>
    <property type="evidence" value="ECO:0007669"/>
    <property type="project" value="UniProtKB-KW"/>
</dbReference>
<keyword evidence="3" id="KW-1185">Reference proteome</keyword>
<feature type="transmembrane region" description="Helical" evidence="1">
    <location>
        <begin position="491"/>
        <end position="513"/>
    </location>
</feature>
<keyword evidence="2" id="KW-0547">Nucleotide-binding</keyword>
<keyword evidence="2" id="KW-0067">ATP-binding</keyword>
<feature type="transmembrane region" description="Helical" evidence="1">
    <location>
        <begin position="329"/>
        <end position="351"/>
    </location>
</feature>
<reference evidence="2 3" key="1">
    <citation type="submission" date="2017-05" db="EMBL/GenBank/DDBJ databases">
        <authorList>
            <person name="Varghese N."/>
            <person name="Submissions S."/>
        </authorList>
    </citation>
    <scope>NUCLEOTIDE SEQUENCE [LARGE SCALE GENOMIC DNA]</scope>
    <source>
        <strain evidence="2 3">DSM 45474</strain>
    </source>
</reference>
<accession>A0A521DY40</accession>
<dbReference type="AlphaFoldDB" id="A0A521DY40"/>
<evidence type="ECO:0000313" key="3">
    <source>
        <dbReference type="Proteomes" id="UP000315636"/>
    </source>
</evidence>
<dbReference type="EMBL" id="FXTI01000007">
    <property type="protein sequence ID" value="SMO76586.1"/>
    <property type="molecule type" value="Genomic_DNA"/>
</dbReference>
<feature type="transmembrane region" description="Helical" evidence="1">
    <location>
        <begin position="121"/>
        <end position="145"/>
    </location>
</feature>
<evidence type="ECO:0000256" key="1">
    <source>
        <dbReference type="SAM" id="Phobius"/>
    </source>
</evidence>
<feature type="transmembrane region" description="Helical" evidence="1">
    <location>
        <begin position="71"/>
        <end position="90"/>
    </location>
</feature>
<dbReference type="Pfam" id="PF16949">
    <property type="entry name" value="ABC_tran_2"/>
    <property type="match status" value="1"/>
</dbReference>
<feature type="transmembrane region" description="Helical" evidence="1">
    <location>
        <begin position="415"/>
        <end position="440"/>
    </location>
</feature>
<feature type="transmembrane region" description="Helical" evidence="1">
    <location>
        <begin position="259"/>
        <end position="284"/>
    </location>
</feature>
<protein>
    <submittedName>
        <fullName evidence="2">ATP-binding cassette</fullName>
    </submittedName>
</protein>
<feature type="transmembrane region" description="Helical" evidence="1">
    <location>
        <begin position="191"/>
        <end position="210"/>
    </location>
</feature>